<keyword evidence="2" id="KW-0285">Flavoprotein</keyword>
<dbReference type="InterPro" id="IPR012349">
    <property type="entry name" value="Split_barrel_FMN-bd"/>
</dbReference>
<dbReference type="Pfam" id="PF01613">
    <property type="entry name" value="Flavin_Reduct"/>
    <property type="match status" value="1"/>
</dbReference>
<gene>
    <name evidence="7" type="ORF">JX265_003737</name>
</gene>
<proteinExistence type="inferred from homology"/>
<protein>
    <recommendedName>
        <fullName evidence="6">Flavin reductase like domain-containing protein</fullName>
    </recommendedName>
</protein>
<dbReference type="EMBL" id="JAFIMR010000006">
    <property type="protein sequence ID" value="KAI1877729.1"/>
    <property type="molecule type" value="Genomic_DNA"/>
</dbReference>
<name>A0A9Q0ATS6_9PEZI</name>
<comment type="caution">
    <text evidence="7">The sequence shown here is derived from an EMBL/GenBank/DDBJ whole genome shotgun (WGS) entry which is preliminary data.</text>
</comment>
<feature type="domain" description="Flavin reductase like" evidence="6">
    <location>
        <begin position="299"/>
        <end position="460"/>
    </location>
</feature>
<keyword evidence="3" id="KW-0288">FMN</keyword>
<dbReference type="GO" id="GO:0010181">
    <property type="term" value="F:FMN binding"/>
    <property type="evidence" value="ECO:0007669"/>
    <property type="project" value="InterPro"/>
</dbReference>
<evidence type="ECO:0000256" key="1">
    <source>
        <dbReference type="ARBA" id="ARBA00001917"/>
    </source>
</evidence>
<dbReference type="Gene3D" id="2.30.110.10">
    <property type="entry name" value="Electron Transport, Fmn-binding Protein, Chain A"/>
    <property type="match status" value="1"/>
</dbReference>
<dbReference type="PANTHER" id="PTHR33798">
    <property type="entry name" value="FLAVOPROTEIN OXYGENASE"/>
    <property type="match status" value="1"/>
</dbReference>
<keyword evidence="8" id="KW-1185">Reference proteome</keyword>
<reference evidence="7" key="1">
    <citation type="submission" date="2021-03" db="EMBL/GenBank/DDBJ databases">
        <title>Revisited historic fungal species revealed as producer of novel bioactive compounds through whole genome sequencing and comparative genomics.</title>
        <authorList>
            <person name="Vignolle G.A."/>
            <person name="Hochenegger N."/>
            <person name="Mach R.L."/>
            <person name="Mach-Aigner A.R."/>
            <person name="Javad Rahimi M."/>
            <person name="Salim K.A."/>
            <person name="Chan C.M."/>
            <person name="Lim L.B.L."/>
            <person name="Cai F."/>
            <person name="Druzhinina I.S."/>
            <person name="U'Ren J.M."/>
            <person name="Derntl C."/>
        </authorList>
    </citation>
    <scope>NUCLEOTIDE SEQUENCE</scope>
    <source>
        <strain evidence="7">TUCIM 5799</strain>
    </source>
</reference>
<accession>A0A9Q0ATS6</accession>
<evidence type="ECO:0000256" key="4">
    <source>
        <dbReference type="ARBA" id="ARBA00038054"/>
    </source>
</evidence>
<evidence type="ECO:0000256" key="5">
    <source>
        <dbReference type="SAM" id="MobiDB-lite"/>
    </source>
</evidence>
<feature type="region of interest" description="Disordered" evidence="5">
    <location>
        <begin position="485"/>
        <end position="509"/>
    </location>
</feature>
<evidence type="ECO:0000256" key="2">
    <source>
        <dbReference type="ARBA" id="ARBA00022630"/>
    </source>
</evidence>
<organism evidence="7 8">
    <name type="scientific">Neoarthrinium moseri</name>
    <dbReference type="NCBI Taxonomy" id="1658444"/>
    <lineage>
        <taxon>Eukaryota</taxon>
        <taxon>Fungi</taxon>
        <taxon>Dikarya</taxon>
        <taxon>Ascomycota</taxon>
        <taxon>Pezizomycotina</taxon>
        <taxon>Sordariomycetes</taxon>
        <taxon>Xylariomycetidae</taxon>
        <taxon>Amphisphaeriales</taxon>
        <taxon>Apiosporaceae</taxon>
        <taxon>Neoarthrinium</taxon>
    </lineage>
</organism>
<sequence>MEKDWHICVPTDKFSEAIAVFARLHDEYEPADKILPQLRSLLHTYPRLKSKGIDMAFYIMPASEHFTEDFDETMMERSRNHIPYPKLEYFAQSLVRNQSWPELCHLVDGMDLTEDWGYENLYLGEADGKEIDFIANKNKKIMASYGDFPNLNPVLATLSPKPKDRRKKWLRIVGEKERMDHKILGYVKTGPYELVLNLTIVHNTAHQKSSSIAAAGAKSSAEAKYKIIDRVANFKETEAQRPDFDYSNAPIPVTKSPNPDWEYGSGVRQDATARDAAHREIDPYAADRPMVSNYRLLVSGIAPRPVGFLSTVSADGQSKNLAPFSYFQVIDHDPPMFVVGFSARPGRVKDTYRNLAETGECVINTVSENMIEAVNATSIDAPYGVSEWDISGLHEAPTSTVRPSRVRESVFSVEGKVVDIKEFNDHAREGMSIASLVLIKATRFWVREDATNADVSHIDLNKLRPIAQLGGMAYGRISSTFDLPRPRWNDEQPKSEHLTKLDPAISKSE</sequence>
<feature type="region of interest" description="Disordered" evidence="5">
    <location>
        <begin position="245"/>
        <end position="274"/>
    </location>
</feature>
<comment type="similarity">
    <text evidence="4">Belongs to the flavoredoxin family.</text>
</comment>
<evidence type="ECO:0000256" key="3">
    <source>
        <dbReference type="ARBA" id="ARBA00022643"/>
    </source>
</evidence>
<dbReference type="Proteomes" id="UP000829685">
    <property type="component" value="Unassembled WGS sequence"/>
</dbReference>
<evidence type="ECO:0000313" key="7">
    <source>
        <dbReference type="EMBL" id="KAI1877729.1"/>
    </source>
</evidence>
<dbReference type="PANTHER" id="PTHR33798:SF5">
    <property type="entry name" value="FLAVIN REDUCTASE LIKE DOMAIN-CONTAINING PROTEIN"/>
    <property type="match status" value="1"/>
</dbReference>
<dbReference type="SUPFAM" id="SSF50475">
    <property type="entry name" value="FMN-binding split barrel"/>
    <property type="match status" value="1"/>
</dbReference>
<evidence type="ECO:0000313" key="8">
    <source>
        <dbReference type="Proteomes" id="UP000829685"/>
    </source>
</evidence>
<evidence type="ECO:0000259" key="6">
    <source>
        <dbReference type="SMART" id="SM00903"/>
    </source>
</evidence>
<dbReference type="SMART" id="SM00903">
    <property type="entry name" value="Flavin_Reduct"/>
    <property type="match status" value="1"/>
</dbReference>
<comment type="cofactor">
    <cofactor evidence="1">
        <name>FMN</name>
        <dbReference type="ChEBI" id="CHEBI:58210"/>
    </cofactor>
</comment>
<dbReference type="AlphaFoldDB" id="A0A9Q0ATS6"/>
<dbReference type="InterPro" id="IPR002563">
    <property type="entry name" value="Flavin_Rdtase-like_dom"/>
</dbReference>
<feature type="compositionally biased region" description="Basic and acidic residues" evidence="5">
    <location>
        <begin position="485"/>
        <end position="500"/>
    </location>
</feature>